<dbReference type="KEGG" id="lgi:LOTGIDRAFT_234396"/>
<gene>
    <name evidence="2" type="ORF">LOTGIDRAFT_234396</name>
</gene>
<dbReference type="EMBL" id="KB202620">
    <property type="protein sequence ID" value="ESO88808.1"/>
    <property type="molecule type" value="Genomic_DNA"/>
</dbReference>
<dbReference type="CDD" id="cd23659">
    <property type="entry name" value="USP_At3g01520-like"/>
    <property type="match status" value="1"/>
</dbReference>
<dbReference type="HOGENOM" id="CLU_049301_9_2_1"/>
<dbReference type="GeneID" id="20249524"/>
<dbReference type="PRINTS" id="PR01438">
    <property type="entry name" value="UNVRSLSTRESS"/>
</dbReference>
<protein>
    <recommendedName>
        <fullName evidence="1">UspA domain-containing protein</fullName>
    </recommendedName>
</protein>
<dbReference type="InterPro" id="IPR014729">
    <property type="entry name" value="Rossmann-like_a/b/a_fold"/>
</dbReference>
<evidence type="ECO:0000313" key="2">
    <source>
        <dbReference type="EMBL" id="ESO88808.1"/>
    </source>
</evidence>
<dbReference type="CTD" id="20249524"/>
<dbReference type="STRING" id="225164.V3ZCK6"/>
<organism evidence="2 3">
    <name type="scientific">Lottia gigantea</name>
    <name type="common">Giant owl limpet</name>
    <dbReference type="NCBI Taxonomy" id="225164"/>
    <lineage>
        <taxon>Eukaryota</taxon>
        <taxon>Metazoa</taxon>
        <taxon>Spiralia</taxon>
        <taxon>Lophotrochozoa</taxon>
        <taxon>Mollusca</taxon>
        <taxon>Gastropoda</taxon>
        <taxon>Patellogastropoda</taxon>
        <taxon>Lottioidea</taxon>
        <taxon>Lottiidae</taxon>
        <taxon>Lottia</taxon>
    </lineage>
</organism>
<feature type="domain" description="UspA" evidence="1">
    <location>
        <begin position="7"/>
        <end position="175"/>
    </location>
</feature>
<dbReference type="OrthoDB" id="843225at2759"/>
<dbReference type="RefSeq" id="XP_009060479.1">
    <property type="nucleotide sequence ID" value="XM_009062231.1"/>
</dbReference>
<dbReference type="PANTHER" id="PTHR46989">
    <property type="entry name" value="USP DOMAIN-CONTAINING PROTEIN"/>
    <property type="match status" value="1"/>
</dbReference>
<proteinExistence type="predicted"/>
<dbReference type="OMA" id="PKERICA"/>
<accession>V3ZCK6</accession>
<dbReference type="AlphaFoldDB" id="V3ZCK6"/>
<dbReference type="Pfam" id="PF00582">
    <property type="entry name" value="Usp"/>
    <property type="match status" value="1"/>
</dbReference>
<evidence type="ECO:0000313" key="3">
    <source>
        <dbReference type="Proteomes" id="UP000030746"/>
    </source>
</evidence>
<name>V3ZCK6_LOTGI</name>
<dbReference type="InterPro" id="IPR006015">
    <property type="entry name" value="Universal_stress_UspA"/>
</dbReference>
<reference evidence="2 3" key="1">
    <citation type="journal article" date="2013" name="Nature">
        <title>Insights into bilaterian evolution from three spiralian genomes.</title>
        <authorList>
            <person name="Simakov O."/>
            <person name="Marletaz F."/>
            <person name="Cho S.J."/>
            <person name="Edsinger-Gonzales E."/>
            <person name="Havlak P."/>
            <person name="Hellsten U."/>
            <person name="Kuo D.H."/>
            <person name="Larsson T."/>
            <person name="Lv J."/>
            <person name="Arendt D."/>
            <person name="Savage R."/>
            <person name="Osoegawa K."/>
            <person name="de Jong P."/>
            <person name="Grimwood J."/>
            <person name="Chapman J.A."/>
            <person name="Shapiro H."/>
            <person name="Aerts A."/>
            <person name="Otillar R.P."/>
            <person name="Terry A.Y."/>
            <person name="Boore J.L."/>
            <person name="Grigoriev I.V."/>
            <person name="Lindberg D.R."/>
            <person name="Seaver E.C."/>
            <person name="Weisblat D.A."/>
            <person name="Putnam N.H."/>
            <person name="Rokhsar D.S."/>
        </authorList>
    </citation>
    <scope>NUCLEOTIDE SEQUENCE [LARGE SCALE GENOMIC DNA]</scope>
</reference>
<dbReference type="InterPro" id="IPR006016">
    <property type="entry name" value="UspA"/>
</dbReference>
<sequence length="180" mass="20344">MADASKNRRVVIAMDGSDHANYAFGYFVENIHRPSDEVILIYCADISIVVQSQRLQYWGFTSFSSKPQRVRCRCPKYALRADKGKIEKMISDQQKSMEDITEDLNLKIQKSGINGRITRVMDNDIGHAIVKQAEKEGASLIVTGTRGRSKLRRTFLGGVSEYIVNHASMPVLTCRYVPQK</sequence>
<keyword evidence="3" id="KW-1185">Reference proteome</keyword>
<dbReference type="Proteomes" id="UP000030746">
    <property type="component" value="Unassembled WGS sequence"/>
</dbReference>
<dbReference type="SUPFAM" id="SSF52402">
    <property type="entry name" value="Adenine nucleotide alpha hydrolases-like"/>
    <property type="match status" value="1"/>
</dbReference>
<evidence type="ECO:0000259" key="1">
    <source>
        <dbReference type="Pfam" id="PF00582"/>
    </source>
</evidence>
<dbReference type="PANTHER" id="PTHR46989:SF3">
    <property type="entry name" value="USPA DOMAIN-CONTAINING PROTEIN"/>
    <property type="match status" value="1"/>
</dbReference>
<dbReference type="Gene3D" id="3.40.50.620">
    <property type="entry name" value="HUPs"/>
    <property type="match status" value="1"/>
</dbReference>